<dbReference type="PROSITE" id="PS00026">
    <property type="entry name" value="CHIT_BIND_I_1"/>
    <property type="match status" value="1"/>
</dbReference>
<dbReference type="PANTHER" id="PTHR47849">
    <property type="entry name" value="CHITIN-BINDING LECTIN 1"/>
    <property type="match status" value="1"/>
</dbReference>
<keyword evidence="2 5" id="KW-0732">Signal</keyword>
<dbReference type="SMART" id="SM00270">
    <property type="entry name" value="ChtBD1"/>
    <property type="match status" value="1"/>
</dbReference>
<dbReference type="PANTHER" id="PTHR47849:SF7">
    <property type="entry name" value="CHITIN-BINDING TYPE-1 DOMAIN-CONTAINING PROTEIN"/>
    <property type="match status" value="1"/>
</dbReference>
<dbReference type="CDD" id="cd00035">
    <property type="entry name" value="ChtBD1"/>
    <property type="match status" value="1"/>
</dbReference>
<dbReference type="Gene3D" id="3.30.60.10">
    <property type="entry name" value="Endochitinase-like"/>
    <property type="match status" value="1"/>
</dbReference>
<accession>A0A6N2AT81</accession>
<evidence type="ECO:0000256" key="3">
    <source>
        <dbReference type="ARBA" id="ARBA00023157"/>
    </source>
</evidence>
<dbReference type="InterPro" id="IPR001002">
    <property type="entry name" value="Chitin-bd_1"/>
</dbReference>
<dbReference type="EMBL" id="RXGB01009709">
    <property type="protein sequence ID" value="TMW84231.1"/>
    <property type="molecule type" value="Genomic_DNA"/>
</dbReference>
<feature type="disulfide bond" evidence="4">
    <location>
        <begin position="45"/>
        <end position="60"/>
    </location>
</feature>
<feature type="disulfide bond" evidence="4">
    <location>
        <begin position="54"/>
        <end position="66"/>
    </location>
</feature>
<reference evidence="7" key="1">
    <citation type="submission" date="2019-05" db="EMBL/GenBank/DDBJ databases">
        <title>The de novo reference genome and transcriptome assemblies of the wild tomato species Solanum chilense.</title>
        <authorList>
            <person name="Stam R."/>
            <person name="Nosenko T."/>
            <person name="Hoerger A.C."/>
            <person name="Stephan W."/>
            <person name="Seidel M.A."/>
            <person name="Kuhn J.M.M."/>
            <person name="Haberer G."/>
            <person name="Tellier A."/>
        </authorList>
    </citation>
    <scope>NUCLEOTIDE SEQUENCE</scope>
    <source>
        <tissue evidence="7">Mature leaves</tissue>
    </source>
</reference>
<organism evidence="7">
    <name type="scientific">Solanum chilense</name>
    <name type="common">Tomato</name>
    <name type="synonym">Lycopersicon chilense</name>
    <dbReference type="NCBI Taxonomy" id="4083"/>
    <lineage>
        <taxon>Eukaryota</taxon>
        <taxon>Viridiplantae</taxon>
        <taxon>Streptophyta</taxon>
        <taxon>Embryophyta</taxon>
        <taxon>Tracheophyta</taxon>
        <taxon>Spermatophyta</taxon>
        <taxon>Magnoliopsida</taxon>
        <taxon>eudicotyledons</taxon>
        <taxon>Gunneridae</taxon>
        <taxon>Pentapetalae</taxon>
        <taxon>asterids</taxon>
        <taxon>lamiids</taxon>
        <taxon>Solanales</taxon>
        <taxon>Solanaceae</taxon>
        <taxon>Solanoideae</taxon>
        <taxon>Solaneae</taxon>
        <taxon>Solanum</taxon>
        <taxon>Solanum subgen. Lycopersicon</taxon>
    </lineage>
</organism>
<proteinExistence type="predicted"/>
<dbReference type="InterPro" id="IPR036861">
    <property type="entry name" value="Endochitinase-like_sf"/>
</dbReference>
<dbReference type="InterPro" id="IPR018371">
    <property type="entry name" value="Chitin-binding_1_CS"/>
</dbReference>
<evidence type="ECO:0000313" key="7">
    <source>
        <dbReference type="EMBL" id="TMW84231.1"/>
    </source>
</evidence>
<sequence length="118" mass="12969">MMMRITIILAVLAFQLFVFTMGSDFDVPKNETLEGIHASYPSGRCGRQAGGTKCPPKLCCSKHGWCGTEEGYCDPDFCQSQCSGAPMPPYLPPFLTAKKQPARGMRGIRSFFLNPDIV</sequence>
<keyword evidence="3 4" id="KW-1015">Disulfide bond</keyword>
<dbReference type="Pfam" id="PF00187">
    <property type="entry name" value="Chitin_bind_1"/>
    <property type="match status" value="1"/>
</dbReference>
<feature type="disulfide bond" evidence="4">
    <location>
        <begin position="78"/>
        <end position="82"/>
    </location>
</feature>
<feature type="signal peptide" evidence="5">
    <location>
        <begin position="1"/>
        <end position="22"/>
    </location>
</feature>
<keyword evidence="1 4" id="KW-0147">Chitin-binding</keyword>
<dbReference type="GO" id="GO:0008061">
    <property type="term" value="F:chitin binding"/>
    <property type="evidence" value="ECO:0007669"/>
    <property type="project" value="UniProtKB-UniRule"/>
</dbReference>
<evidence type="ECO:0000259" key="6">
    <source>
        <dbReference type="PROSITE" id="PS50941"/>
    </source>
</evidence>
<feature type="disulfide bond" evidence="4">
    <location>
        <begin position="59"/>
        <end position="73"/>
    </location>
</feature>
<name>A0A6N2AT81_SOLCI</name>
<evidence type="ECO:0000256" key="4">
    <source>
        <dbReference type="PROSITE-ProRule" id="PRU00261"/>
    </source>
</evidence>
<comment type="caution">
    <text evidence="7">The sequence shown here is derived from an EMBL/GenBank/DDBJ whole genome shotgun (WGS) entry which is preliminary data.</text>
</comment>
<dbReference type="AlphaFoldDB" id="A0A6N2AT81"/>
<feature type="chain" id="PRO_5027036164" description="Chitin-binding type-1 domain-containing protein" evidence="5">
    <location>
        <begin position="23"/>
        <end position="118"/>
    </location>
</feature>
<gene>
    <name evidence="7" type="ORF">EJD97_025579</name>
</gene>
<evidence type="ECO:0000256" key="2">
    <source>
        <dbReference type="ARBA" id="ARBA00022729"/>
    </source>
</evidence>
<dbReference type="SUPFAM" id="SSF57016">
    <property type="entry name" value="Plant lectins/antimicrobial peptides"/>
    <property type="match status" value="1"/>
</dbReference>
<feature type="domain" description="Chitin-binding type-1" evidence="6">
    <location>
        <begin position="42"/>
        <end position="84"/>
    </location>
</feature>
<dbReference type="PROSITE" id="PS50941">
    <property type="entry name" value="CHIT_BIND_I_2"/>
    <property type="match status" value="1"/>
</dbReference>
<protein>
    <recommendedName>
        <fullName evidence="6">Chitin-binding type-1 domain-containing protein</fullName>
    </recommendedName>
</protein>
<evidence type="ECO:0000256" key="1">
    <source>
        <dbReference type="ARBA" id="ARBA00022669"/>
    </source>
</evidence>
<evidence type="ECO:0000256" key="5">
    <source>
        <dbReference type="SAM" id="SignalP"/>
    </source>
</evidence>